<dbReference type="SUPFAM" id="SSF55729">
    <property type="entry name" value="Acyl-CoA N-acyltransferases (Nat)"/>
    <property type="match status" value="1"/>
</dbReference>
<keyword evidence="3" id="KW-1185">Reference proteome</keyword>
<proteinExistence type="predicted"/>
<dbReference type="PANTHER" id="PTHR43792">
    <property type="entry name" value="GNAT FAMILY, PUTATIVE (AFU_ORTHOLOGUE AFUA_3G00765)-RELATED-RELATED"/>
    <property type="match status" value="1"/>
</dbReference>
<dbReference type="CDD" id="cd04301">
    <property type="entry name" value="NAT_SF"/>
    <property type="match status" value="1"/>
</dbReference>
<dbReference type="EMBL" id="FWXD01000054">
    <property type="protein sequence ID" value="SMC29923.1"/>
    <property type="molecule type" value="Genomic_DNA"/>
</dbReference>
<evidence type="ECO:0000259" key="1">
    <source>
        <dbReference type="PROSITE" id="PS51186"/>
    </source>
</evidence>
<dbReference type="PANTHER" id="PTHR43792:SF1">
    <property type="entry name" value="N-ACETYLTRANSFERASE DOMAIN-CONTAINING PROTEIN"/>
    <property type="match status" value="1"/>
</dbReference>
<gene>
    <name evidence="2" type="ORF">SAMN02745857_04266</name>
</gene>
<evidence type="ECO:0000313" key="2">
    <source>
        <dbReference type="EMBL" id="SMC29923.1"/>
    </source>
</evidence>
<feature type="domain" description="N-acetyltransferase" evidence="1">
    <location>
        <begin position="12"/>
        <end position="164"/>
    </location>
</feature>
<sequence>MTQPAPLLTSRLQLVPLADPHLPELQGLCSPSLAPPHAEPATLQQLQQHVAHARDHWATWGIGSVAMLHGGKAIGMITLLINPLHEWQMGWAVLPGYQGRGFAREAAAALMRHAGRHAALWPLTAYVLRANLRSTRLAQSLGFRAVAQRVIDGELSIRYVCEVMNSP</sequence>
<protein>
    <submittedName>
        <fullName evidence="2">Protein N-acetyltransferase, RimJ/RimL family</fullName>
    </submittedName>
</protein>
<dbReference type="GO" id="GO:0016747">
    <property type="term" value="F:acyltransferase activity, transferring groups other than amino-acyl groups"/>
    <property type="evidence" value="ECO:0007669"/>
    <property type="project" value="InterPro"/>
</dbReference>
<dbReference type="STRING" id="1121001.SAMN02745857_04266"/>
<dbReference type="InterPro" id="IPR016181">
    <property type="entry name" value="Acyl_CoA_acyltransferase"/>
</dbReference>
<name>A0A1W1Y187_9NEIS</name>
<keyword evidence="2" id="KW-0808">Transferase</keyword>
<evidence type="ECO:0000313" key="3">
    <source>
        <dbReference type="Proteomes" id="UP000192761"/>
    </source>
</evidence>
<dbReference type="RefSeq" id="WP_084093162.1">
    <property type="nucleotide sequence ID" value="NZ_FWXD01000054.1"/>
</dbReference>
<accession>A0A1W1Y187</accession>
<dbReference type="AlphaFoldDB" id="A0A1W1Y187"/>
<dbReference type="InterPro" id="IPR000182">
    <property type="entry name" value="GNAT_dom"/>
</dbReference>
<dbReference type="InterPro" id="IPR051531">
    <property type="entry name" value="N-acetyltransferase"/>
</dbReference>
<dbReference type="Gene3D" id="3.40.630.30">
    <property type="match status" value="1"/>
</dbReference>
<reference evidence="2 3" key="1">
    <citation type="submission" date="2017-04" db="EMBL/GenBank/DDBJ databases">
        <authorList>
            <person name="Afonso C.L."/>
            <person name="Miller P.J."/>
            <person name="Scott M.A."/>
            <person name="Spackman E."/>
            <person name="Goraichik I."/>
            <person name="Dimitrov K.M."/>
            <person name="Suarez D.L."/>
            <person name="Swayne D.E."/>
        </authorList>
    </citation>
    <scope>NUCLEOTIDE SEQUENCE [LARGE SCALE GENOMIC DNA]</scope>
    <source>
        <strain evidence="2 3">DSM 23236</strain>
    </source>
</reference>
<dbReference type="Pfam" id="PF13302">
    <property type="entry name" value="Acetyltransf_3"/>
    <property type="match status" value="1"/>
</dbReference>
<dbReference type="Proteomes" id="UP000192761">
    <property type="component" value="Unassembled WGS sequence"/>
</dbReference>
<organism evidence="2 3">
    <name type="scientific">Andreprevotia lacus DSM 23236</name>
    <dbReference type="NCBI Taxonomy" id="1121001"/>
    <lineage>
        <taxon>Bacteria</taxon>
        <taxon>Pseudomonadati</taxon>
        <taxon>Pseudomonadota</taxon>
        <taxon>Betaproteobacteria</taxon>
        <taxon>Neisseriales</taxon>
        <taxon>Chitinibacteraceae</taxon>
        <taxon>Andreprevotia</taxon>
    </lineage>
</organism>
<dbReference type="PROSITE" id="PS51186">
    <property type="entry name" value="GNAT"/>
    <property type="match status" value="1"/>
</dbReference>